<reference evidence="1" key="1">
    <citation type="submission" date="2022-02" db="EMBL/GenBank/DDBJ databases">
        <title>Atlantic sturgeon de novo genome assembly.</title>
        <authorList>
            <person name="Stock M."/>
            <person name="Klopp C."/>
            <person name="Guiguen Y."/>
            <person name="Cabau C."/>
            <person name="Parinello H."/>
            <person name="Santidrian Yebra-Pimentel E."/>
            <person name="Kuhl H."/>
            <person name="Dirks R.P."/>
            <person name="Guessner J."/>
            <person name="Wuertz S."/>
            <person name="Du K."/>
            <person name="Schartl M."/>
        </authorList>
    </citation>
    <scope>NUCLEOTIDE SEQUENCE</scope>
    <source>
        <strain evidence="1">STURGEONOMICS-FGT-2020</strain>
        <tissue evidence="1">Whole blood</tissue>
    </source>
</reference>
<dbReference type="AlphaFoldDB" id="A0AAD8DCT9"/>
<organism evidence="1 2">
    <name type="scientific">Acipenser oxyrinchus oxyrinchus</name>
    <dbReference type="NCBI Taxonomy" id="40147"/>
    <lineage>
        <taxon>Eukaryota</taxon>
        <taxon>Metazoa</taxon>
        <taxon>Chordata</taxon>
        <taxon>Craniata</taxon>
        <taxon>Vertebrata</taxon>
        <taxon>Euteleostomi</taxon>
        <taxon>Actinopterygii</taxon>
        <taxon>Chondrostei</taxon>
        <taxon>Acipenseriformes</taxon>
        <taxon>Acipenseridae</taxon>
        <taxon>Acipenser</taxon>
    </lineage>
</organism>
<protein>
    <submittedName>
        <fullName evidence="1">Uncharacterized protein</fullName>
    </submittedName>
</protein>
<evidence type="ECO:0000313" key="1">
    <source>
        <dbReference type="EMBL" id="KAK1167309.1"/>
    </source>
</evidence>
<keyword evidence="2" id="KW-1185">Reference proteome</keyword>
<sequence>MNSCFRSPFRPVRALGRRSGHPQGRWKSATWSGAERMCARSSTRSGREVAIAHWLTAVASLINGARRAYKGAWPSVLLLLARALTGRSSV</sequence>
<evidence type="ECO:0000313" key="2">
    <source>
        <dbReference type="Proteomes" id="UP001230051"/>
    </source>
</evidence>
<dbReference type="EMBL" id="JAGXEW010000010">
    <property type="protein sequence ID" value="KAK1167309.1"/>
    <property type="molecule type" value="Genomic_DNA"/>
</dbReference>
<comment type="caution">
    <text evidence="1">The sequence shown here is derived from an EMBL/GenBank/DDBJ whole genome shotgun (WGS) entry which is preliminary data.</text>
</comment>
<accession>A0AAD8DCT9</accession>
<gene>
    <name evidence="1" type="ORF">AOXY_G12030</name>
</gene>
<proteinExistence type="predicted"/>
<dbReference type="Proteomes" id="UP001230051">
    <property type="component" value="Unassembled WGS sequence"/>
</dbReference>
<name>A0AAD8DCT9_ACIOX</name>